<reference evidence="3 4" key="1">
    <citation type="submission" date="2023-08" db="EMBL/GenBank/DDBJ databases">
        <title>A Necator americanus chromosomal reference genome.</title>
        <authorList>
            <person name="Ilik V."/>
            <person name="Petrzelkova K.J."/>
            <person name="Pardy F."/>
            <person name="Fuh T."/>
            <person name="Niatou-Singa F.S."/>
            <person name="Gouil Q."/>
            <person name="Baker L."/>
            <person name="Ritchie M.E."/>
            <person name="Jex A.R."/>
            <person name="Gazzola D."/>
            <person name="Li H."/>
            <person name="Toshio Fujiwara R."/>
            <person name="Zhan B."/>
            <person name="Aroian R.V."/>
            <person name="Pafco B."/>
            <person name="Schwarz E.M."/>
        </authorList>
    </citation>
    <scope>NUCLEOTIDE SEQUENCE [LARGE SCALE GENOMIC DNA]</scope>
    <source>
        <strain evidence="3 4">Aroian</strain>
        <tissue evidence="3">Whole animal</tissue>
    </source>
</reference>
<evidence type="ECO:0000256" key="2">
    <source>
        <dbReference type="SAM" id="SignalP"/>
    </source>
</evidence>
<organism evidence="3 4">
    <name type="scientific">Necator americanus</name>
    <name type="common">Human hookworm</name>
    <dbReference type="NCBI Taxonomy" id="51031"/>
    <lineage>
        <taxon>Eukaryota</taxon>
        <taxon>Metazoa</taxon>
        <taxon>Ecdysozoa</taxon>
        <taxon>Nematoda</taxon>
        <taxon>Chromadorea</taxon>
        <taxon>Rhabditida</taxon>
        <taxon>Rhabditina</taxon>
        <taxon>Rhabditomorpha</taxon>
        <taxon>Strongyloidea</taxon>
        <taxon>Ancylostomatidae</taxon>
        <taxon>Bunostominae</taxon>
        <taxon>Necator</taxon>
    </lineage>
</organism>
<proteinExistence type="predicted"/>
<protein>
    <submittedName>
        <fullName evidence="3">Uncharacterized protein</fullName>
    </submittedName>
</protein>
<gene>
    <name evidence="3" type="primary">Necator_chrV.g18850</name>
    <name evidence="3" type="ORF">RB195_014059</name>
</gene>
<dbReference type="Proteomes" id="UP001303046">
    <property type="component" value="Unassembled WGS sequence"/>
</dbReference>
<keyword evidence="4" id="KW-1185">Reference proteome</keyword>
<feature type="region of interest" description="Disordered" evidence="1">
    <location>
        <begin position="20"/>
        <end position="84"/>
    </location>
</feature>
<evidence type="ECO:0000256" key="1">
    <source>
        <dbReference type="SAM" id="MobiDB-lite"/>
    </source>
</evidence>
<evidence type="ECO:0000313" key="3">
    <source>
        <dbReference type="EMBL" id="KAK6755462.1"/>
    </source>
</evidence>
<name>A0ABR1DYE8_NECAM</name>
<comment type="caution">
    <text evidence="3">The sequence shown here is derived from an EMBL/GenBank/DDBJ whole genome shotgun (WGS) entry which is preliminary data.</text>
</comment>
<evidence type="ECO:0000313" key="4">
    <source>
        <dbReference type="Proteomes" id="UP001303046"/>
    </source>
</evidence>
<feature type="chain" id="PRO_5045082701" evidence="2">
    <location>
        <begin position="20"/>
        <end position="84"/>
    </location>
</feature>
<feature type="compositionally biased region" description="Polar residues" evidence="1">
    <location>
        <begin position="75"/>
        <end position="84"/>
    </location>
</feature>
<sequence length="84" mass="9548">MRLALILLLVAFALVAAHGSRGRRKFSSHSDESDENELEDKFDGNGDELEEILKTDSPGRRKKRDISDLSESEDFSVSPQWERN</sequence>
<dbReference type="EMBL" id="JAVFWL010000005">
    <property type="protein sequence ID" value="KAK6755462.1"/>
    <property type="molecule type" value="Genomic_DNA"/>
</dbReference>
<feature type="signal peptide" evidence="2">
    <location>
        <begin position="1"/>
        <end position="19"/>
    </location>
</feature>
<accession>A0ABR1DYE8</accession>
<keyword evidence="2" id="KW-0732">Signal</keyword>